<dbReference type="EMBL" id="GGFJ01013648">
    <property type="protein sequence ID" value="MBW62789.1"/>
    <property type="molecule type" value="Transcribed_RNA"/>
</dbReference>
<organism evidence="1">
    <name type="scientific">Anopheles marajoara</name>
    <dbReference type="NCBI Taxonomy" id="58244"/>
    <lineage>
        <taxon>Eukaryota</taxon>
        <taxon>Metazoa</taxon>
        <taxon>Ecdysozoa</taxon>
        <taxon>Arthropoda</taxon>
        <taxon>Hexapoda</taxon>
        <taxon>Insecta</taxon>
        <taxon>Pterygota</taxon>
        <taxon>Neoptera</taxon>
        <taxon>Endopterygota</taxon>
        <taxon>Diptera</taxon>
        <taxon>Nematocera</taxon>
        <taxon>Culicoidea</taxon>
        <taxon>Culicidae</taxon>
        <taxon>Anophelinae</taxon>
        <taxon>Anopheles</taxon>
    </lineage>
</organism>
<dbReference type="AlphaFoldDB" id="A0A2M4CBZ5"/>
<evidence type="ECO:0000313" key="1">
    <source>
        <dbReference type="EMBL" id="MBW62789.1"/>
    </source>
</evidence>
<proteinExistence type="predicted"/>
<reference evidence="1" key="1">
    <citation type="submission" date="2018-01" db="EMBL/GenBank/DDBJ databases">
        <title>An insight into the sialome of Amazonian anophelines.</title>
        <authorList>
            <person name="Ribeiro J.M."/>
            <person name="Scarpassa V."/>
            <person name="Calvo E."/>
        </authorList>
    </citation>
    <scope>NUCLEOTIDE SEQUENCE</scope>
    <source>
        <tissue evidence="1">Salivary glands</tissue>
    </source>
</reference>
<name>A0A2M4CBZ5_9DIPT</name>
<protein>
    <submittedName>
        <fullName evidence="1">Putative secreted protein</fullName>
    </submittedName>
</protein>
<accession>A0A2M4CBZ5</accession>
<sequence>MHASGTFVRRFEAYAIFQPVLLTFTSTSGAAPCCRVLLAWAFSRAPAACALVAKWRCSRLQQTEANSLNQRASERVVLP</sequence>